<protein>
    <recommendedName>
        <fullName evidence="1">1-alkyl-2-acetylglycerophosphocholine esterase</fullName>
        <ecNumber evidence="1">3.1.1.47</ecNumber>
    </recommendedName>
</protein>
<dbReference type="InterPro" id="IPR029058">
    <property type="entry name" value="AB_hydrolase_fold"/>
</dbReference>
<dbReference type="PANTHER" id="PTHR10272:SF0">
    <property type="entry name" value="PLATELET-ACTIVATING FACTOR ACETYLHYDROLASE"/>
    <property type="match status" value="1"/>
</dbReference>
<keyword evidence="4" id="KW-0443">Lipid metabolism</keyword>
<dbReference type="EC" id="3.1.1.47" evidence="1"/>
<reference evidence="8 9" key="2">
    <citation type="submission" date="2018-07" db="EMBL/GenBank/DDBJ databases">
        <title>Genome sequencing of oomycete isolates from Chile give support for New Zealand origin for Phytophthora kernoviae and make available the first Nothophytophthora sp. genome.</title>
        <authorList>
            <person name="Studholme D.J."/>
            <person name="Sanfuentes E."/>
            <person name="Panda P."/>
            <person name="Hill R."/>
            <person name="Sambles C."/>
            <person name="Grant M."/>
            <person name="Williams N.M."/>
            <person name="Mcdougal R.L."/>
        </authorList>
    </citation>
    <scope>NUCLEOTIDE SEQUENCE [LARGE SCALE GENOMIC DNA]</scope>
    <source>
        <strain evidence="6">Chile2</strain>
        <strain evidence="7">Chile4</strain>
    </source>
</reference>
<keyword evidence="3" id="KW-0442">Lipid degradation</keyword>
<dbReference type="SUPFAM" id="SSF53474">
    <property type="entry name" value="alpha/beta-Hydrolases"/>
    <property type="match status" value="1"/>
</dbReference>
<dbReference type="EMBL" id="MAYM02001908">
    <property type="protein sequence ID" value="RLN06838.1"/>
    <property type="molecule type" value="Genomic_DNA"/>
</dbReference>
<gene>
    <name evidence="6" type="ORF">BBI17_009812</name>
    <name evidence="7" type="ORF">BBO99_00009895</name>
    <name evidence="5" type="ORF">JM16_009868</name>
</gene>
<name>A0A3R7HQK7_9STRA</name>
<dbReference type="Proteomes" id="UP000285624">
    <property type="component" value="Unassembled WGS sequence"/>
</dbReference>
<evidence type="ECO:0000313" key="6">
    <source>
        <dbReference type="EMBL" id="RLN06838.1"/>
    </source>
</evidence>
<reference evidence="5" key="1">
    <citation type="journal article" date="2015" name="Genom Data">
        <title>Genome sequences of six Phytophthora species associated with forests in New Zealand.</title>
        <authorList>
            <person name="Studholme D.J."/>
            <person name="McDougal R.L."/>
            <person name="Sambles C."/>
            <person name="Hansen E."/>
            <person name="Hardy G."/>
            <person name="Grant M."/>
            <person name="Ganley R.J."/>
            <person name="Williams N.M."/>
        </authorList>
    </citation>
    <scope>NUCLEOTIDE SEQUENCE</scope>
    <source>
        <strain evidence="5">NZFS 2646</strain>
    </source>
</reference>
<dbReference type="AlphaFoldDB" id="A0A3R7HQK7"/>
<keyword evidence="2" id="KW-0378">Hydrolase</keyword>
<evidence type="ECO:0000313" key="9">
    <source>
        <dbReference type="Proteomes" id="UP000285883"/>
    </source>
</evidence>
<dbReference type="EMBL" id="MBDN02001319">
    <property type="protein sequence ID" value="RLN72140.1"/>
    <property type="molecule type" value="Genomic_DNA"/>
</dbReference>
<dbReference type="GO" id="GO:0003847">
    <property type="term" value="F:1-alkyl-2-acetylglycerophosphocholine esterase activity"/>
    <property type="evidence" value="ECO:0007669"/>
    <property type="project" value="UniProtKB-EC"/>
</dbReference>
<evidence type="ECO:0000256" key="4">
    <source>
        <dbReference type="ARBA" id="ARBA00023098"/>
    </source>
</evidence>
<accession>A0A3R7HQK7</accession>
<comment type="caution">
    <text evidence="7">The sequence shown here is derived from an EMBL/GenBank/DDBJ whole genome shotgun (WGS) entry which is preliminary data.</text>
</comment>
<dbReference type="EMBL" id="JPWV03001353">
    <property type="protein sequence ID" value="KAG2502364.1"/>
    <property type="molecule type" value="Genomic_DNA"/>
</dbReference>
<organism evidence="7 8">
    <name type="scientific">Phytophthora kernoviae</name>
    <dbReference type="NCBI Taxonomy" id="325452"/>
    <lineage>
        <taxon>Eukaryota</taxon>
        <taxon>Sar</taxon>
        <taxon>Stramenopiles</taxon>
        <taxon>Oomycota</taxon>
        <taxon>Peronosporomycetes</taxon>
        <taxon>Peronosporales</taxon>
        <taxon>Peronosporaceae</taxon>
        <taxon>Phytophthora</taxon>
    </lineage>
</organism>
<dbReference type="Pfam" id="PF03403">
    <property type="entry name" value="PAF-AH_p_II"/>
    <property type="match status" value="1"/>
</dbReference>
<dbReference type="PANTHER" id="PTHR10272">
    <property type="entry name" value="PLATELET-ACTIVATING FACTOR ACETYLHYDROLASE"/>
    <property type="match status" value="1"/>
</dbReference>
<dbReference type="GO" id="GO:0016042">
    <property type="term" value="P:lipid catabolic process"/>
    <property type="evidence" value="ECO:0007669"/>
    <property type="project" value="UniProtKB-KW"/>
</dbReference>
<proteinExistence type="predicted"/>
<dbReference type="STRING" id="325452.A0A3R7HQK7"/>
<evidence type="ECO:0000313" key="7">
    <source>
        <dbReference type="EMBL" id="RLN72140.1"/>
    </source>
</evidence>
<evidence type="ECO:0000256" key="1">
    <source>
        <dbReference type="ARBA" id="ARBA00013201"/>
    </source>
</evidence>
<keyword evidence="8" id="KW-1185">Reference proteome</keyword>
<dbReference type="Proteomes" id="UP000785171">
    <property type="component" value="Unassembled WGS sequence"/>
</dbReference>
<dbReference type="Proteomes" id="UP000285883">
    <property type="component" value="Unassembled WGS sequence"/>
</dbReference>
<evidence type="ECO:0000313" key="8">
    <source>
        <dbReference type="Proteomes" id="UP000285624"/>
    </source>
</evidence>
<evidence type="ECO:0000256" key="3">
    <source>
        <dbReference type="ARBA" id="ARBA00022963"/>
    </source>
</evidence>
<sequence length="261" mass="28428">MNNAHLAAFQDAPVASAPESSHGGWPVVIFSHGLAGSLELYSYVNQELASHGNVVVVPNHCDGSACVCSPEPGRIEYYQQITPEVRDDVDGAGFRFRNGQLQQRVSEVRTVLDAIEQDAAVDSVFKLCDLANVSVAGHSFGAATALSAAHQDKRFKMMVLLDAWMEPLDDGVRDGLGARIPAFHLMSEHFLNWHFNAQSTERHARGLFSPALNRLLKSAGRIDHFYALRVIGQLAAAFLSGTFDTRAGEFPEVTTTTYPTT</sequence>
<evidence type="ECO:0000313" key="5">
    <source>
        <dbReference type="EMBL" id="KAG2502364.1"/>
    </source>
</evidence>
<reference evidence="5" key="3">
    <citation type="submission" date="2020-06" db="EMBL/GenBank/DDBJ databases">
        <authorList>
            <person name="Studholme D.J."/>
        </authorList>
    </citation>
    <scope>NUCLEOTIDE SEQUENCE</scope>
    <source>
        <strain evidence="5">NZFS 2646</strain>
    </source>
</reference>
<evidence type="ECO:0000256" key="2">
    <source>
        <dbReference type="ARBA" id="ARBA00022801"/>
    </source>
</evidence>
<dbReference type="Gene3D" id="3.40.50.1820">
    <property type="entry name" value="alpha/beta hydrolase"/>
    <property type="match status" value="1"/>
</dbReference>